<comment type="caution">
    <text evidence="1">The sequence shown here is derived from an EMBL/GenBank/DDBJ whole genome shotgun (WGS) entry which is preliminary data.</text>
</comment>
<dbReference type="PANTHER" id="PTHR31025">
    <property type="entry name" value="SI:CH211-196P9.1-RELATED"/>
    <property type="match status" value="1"/>
</dbReference>
<gene>
    <name evidence="1" type="ORF">FQN60_018763</name>
</gene>
<dbReference type="Proteomes" id="UP000327493">
    <property type="component" value="Unassembled WGS sequence"/>
</dbReference>
<reference evidence="1 2" key="1">
    <citation type="submission" date="2019-08" db="EMBL/GenBank/DDBJ databases">
        <title>A chromosome-level genome assembly, high-density linkage maps, and genome scans reveal the genomic architecture of hybrid incompatibilities underlying speciation via character displacement in darters (Percidae: Etheostominae).</title>
        <authorList>
            <person name="Moran R.L."/>
            <person name="Catchen J.M."/>
            <person name="Fuller R.C."/>
        </authorList>
    </citation>
    <scope>NUCLEOTIDE SEQUENCE [LARGE SCALE GENOMIC DNA]</scope>
    <source>
        <strain evidence="1">EspeVRDwgs_2016</strain>
        <tissue evidence="1">Muscle</tissue>
    </source>
</reference>
<dbReference type="PANTHER" id="PTHR31025:SF19">
    <property type="entry name" value="SI:CH73-42K18.1-RELATED"/>
    <property type="match status" value="1"/>
</dbReference>
<protein>
    <submittedName>
        <fullName evidence="1">Uncharacterized protein</fullName>
    </submittedName>
</protein>
<dbReference type="AlphaFoldDB" id="A0A5J5CGI5"/>
<feature type="non-terminal residue" evidence="1">
    <location>
        <position position="1"/>
    </location>
</feature>
<evidence type="ECO:0000313" key="1">
    <source>
        <dbReference type="EMBL" id="KAA8579190.1"/>
    </source>
</evidence>
<dbReference type="EMBL" id="VOFY01000041">
    <property type="protein sequence ID" value="KAA8579190.1"/>
    <property type="molecule type" value="Genomic_DNA"/>
</dbReference>
<name>A0A5J5CGI5_9PERO</name>
<proteinExistence type="predicted"/>
<evidence type="ECO:0000313" key="2">
    <source>
        <dbReference type="Proteomes" id="UP000327493"/>
    </source>
</evidence>
<keyword evidence="2" id="KW-1185">Reference proteome</keyword>
<accession>A0A5J5CGI5</accession>
<organism evidence="1 2">
    <name type="scientific">Etheostoma spectabile</name>
    <name type="common">orangethroat darter</name>
    <dbReference type="NCBI Taxonomy" id="54343"/>
    <lineage>
        <taxon>Eukaryota</taxon>
        <taxon>Metazoa</taxon>
        <taxon>Chordata</taxon>
        <taxon>Craniata</taxon>
        <taxon>Vertebrata</taxon>
        <taxon>Euteleostomi</taxon>
        <taxon>Actinopterygii</taxon>
        <taxon>Neopterygii</taxon>
        <taxon>Teleostei</taxon>
        <taxon>Neoteleostei</taxon>
        <taxon>Acanthomorphata</taxon>
        <taxon>Eupercaria</taxon>
        <taxon>Perciformes</taxon>
        <taxon>Percoidei</taxon>
        <taxon>Percidae</taxon>
        <taxon>Etheostomatinae</taxon>
        <taxon>Etheostoma</taxon>
    </lineage>
</organism>
<sequence length="123" mass="14305">ALVSKHLCLKEKGSKTWYEGWNNSLGFKIGNYRTKLRRAGIKDVAVNPGKRSRTYPEGAASRANIKRHRRGEINFLPNYPQGETKDTLDNQRLEMVEQFKKTMIDRDMIMIHHHMQHSGVKKL</sequence>